<feature type="domain" description="NAD-dependent epimerase/dehydratase" evidence="2">
    <location>
        <begin position="16"/>
        <end position="253"/>
    </location>
</feature>
<keyword evidence="1" id="KW-0560">Oxidoreductase</keyword>
<evidence type="ECO:0000256" key="1">
    <source>
        <dbReference type="ARBA" id="ARBA00023002"/>
    </source>
</evidence>
<evidence type="ECO:0000259" key="2">
    <source>
        <dbReference type="Pfam" id="PF01370"/>
    </source>
</evidence>
<dbReference type="PANTHER" id="PTHR10366:SF349">
    <property type="entry name" value="OS01G0828100 PROTEIN"/>
    <property type="match status" value="1"/>
</dbReference>
<keyword evidence="4" id="KW-1185">Reference proteome</keyword>
<dbReference type="SUPFAM" id="SSF51735">
    <property type="entry name" value="NAD(P)-binding Rossmann-fold domains"/>
    <property type="match status" value="1"/>
</dbReference>
<dbReference type="AlphaFoldDB" id="A0ABC9AP41"/>
<organism evidence="3 4">
    <name type="scientific">Urochloa decumbens</name>
    <dbReference type="NCBI Taxonomy" id="240449"/>
    <lineage>
        <taxon>Eukaryota</taxon>
        <taxon>Viridiplantae</taxon>
        <taxon>Streptophyta</taxon>
        <taxon>Embryophyta</taxon>
        <taxon>Tracheophyta</taxon>
        <taxon>Spermatophyta</taxon>
        <taxon>Magnoliopsida</taxon>
        <taxon>Liliopsida</taxon>
        <taxon>Poales</taxon>
        <taxon>Poaceae</taxon>
        <taxon>PACMAD clade</taxon>
        <taxon>Panicoideae</taxon>
        <taxon>Panicodae</taxon>
        <taxon>Paniceae</taxon>
        <taxon>Melinidinae</taxon>
        <taxon>Urochloa</taxon>
    </lineage>
</organism>
<dbReference type="FunFam" id="3.40.50.720:FF:000085">
    <property type="entry name" value="Dihydroflavonol reductase"/>
    <property type="match status" value="1"/>
</dbReference>
<dbReference type="InterPro" id="IPR050425">
    <property type="entry name" value="NAD(P)_dehydrat-like"/>
</dbReference>
<sequence length="330" mass="36436">METAGDDCPAAPRGLVCVTGGSGFIGSWLVRRLLDRGYAVRATVKNMQDERETKHLEALDGAASRLRLLQMDLVDAASVRAAVEGASGVFHLASSVTLQLPEDPEKELLDPAVKGTLNVLRAARDSGIGRVVLMSSKGAMFPNPDWPTDKAIDEDSWADVELLRKRQLWYNVSKTLAEKAAWEFAAREEGLQLVVINPGMVLGPFLTPSVNASLHWFLQLLEGQKMDLDLYMGSVDVRDVAQSLIALYESPSAQGRHLCMESVERLIDFTNNVADLFSELPIQRIEEDKQSWVVRAKDPSKKLIDLGIRFTPIDITIRDTVGCFRSKGLM</sequence>
<name>A0ABC9AP41_9POAL</name>
<protein>
    <recommendedName>
        <fullName evidence="2">NAD-dependent epimerase/dehydratase domain-containing protein</fullName>
    </recommendedName>
</protein>
<dbReference type="Proteomes" id="UP001497457">
    <property type="component" value="Chromosome 21rd"/>
</dbReference>
<dbReference type="Pfam" id="PF01370">
    <property type="entry name" value="Epimerase"/>
    <property type="match status" value="1"/>
</dbReference>
<reference evidence="4" key="1">
    <citation type="submission" date="2024-06" db="EMBL/GenBank/DDBJ databases">
        <authorList>
            <person name="Ryan C."/>
        </authorList>
    </citation>
    <scope>NUCLEOTIDE SEQUENCE [LARGE SCALE GENOMIC DNA]</scope>
</reference>
<reference evidence="3 4" key="2">
    <citation type="submission" date="2024-10" db="EMBL/GenBank/DDBJ databases">
        <authorList>
            <person name="Ryan C."/>
        </authorList>
    </citation>
    <scope>NUCLEOTIDE SEQUENCE [LARGE SCALE GENOMIC DNA]</scope>
</reference>
<dbReference type="GO" id="GO:0016491">
    <property type="term" value="F:oxidoreductase activity"/>
    <property type="evidence" value="ECO:0007669"/>
    <property type="project" value="UniProtKB-KW"/>
</dbReference>
<dbReference type="InterPro" id="IPR001509">
    <property type="entry name" value="Epimerase_deHydtase"/>
</dbReference>
<dbReference type="InterPro" id="IPR036291">
    <property type="entry name" value="NAD(P)-bd_dom_sf"/>
</dbReference>
<dbReference type="CDD" id="cd08958">
    <property type="entry name" value="FR_SDR_e"/>
    <property type="match status" value="1"/>
</dbReference>
<dbReference type="PANTHER" id="PTHR10366">
    <property type="entry name" value="NAD DEPENDENT EPIMERASE/DEHYDRATASE"/>
    <property type="match status" value="1"/>
</dbReference>
<evidence type="ECO:0000313" key="4">
    <source>
        <dbReference type="Proteomes" id="UP001497457"/>
    </source>
</evidence>
<proteinExistence type="predicted"/>
<dbReference type="Gene3D" id="3.40.50.720">
    <property type="entry name" value="NAD(P)-binding Rossmann-like Domain"/>
    <property type="match status" value="1"/>
</dbReference>
<gene>
    <name evidence="3" type="ORF">URODEC1_LOCUS56149</name>
</gene>
<dbReference type="EMBL" id="OZ075131">
    <property type="protein sequence ID" value="CAL4981464.1"/>
    <property type="molecule type" value="Genomic_DNA"/>
</dbReference>
<evidence type="ECO:0000313" key="3">
    <source>
        <dbReference type="EMBL" id="CAL4981464.1"/>
    </source>
</evidence>
<accession>A0ABC9AP41</accession>